<feature type="region of interest" description="Disordered" evidence="4">
    <location>
        <begin position="39"/>
        <end position="60"/>
    </location>
</feature>
<feature type="domain" description="Aminoacyl-tRNA synthetase class II (D/K/N)" evidence="5">
    <location>
        <begin position="73"/>
        <end position="123"/>
    </location>
</feature>
<dbReference type="Proteomes" id="UP000006548">
    <property type="component" value="Chromosome 3"/>
</dbReference>
<dbReference type="STRING" id="3702.F4J7V2"/>
<evidence type="ECO:0000256" key="3">
    <source>
        <dbReference type="ARBA" id="ARBA00022840"/>
    </source>
</evidence>
<gene>
    <name evidence="6 7" type="ordered locus">At3g30805</name>
    <name evidence="7" type="ORF">K11J14.1</name>
</gene>
<evidence type="ECO:0000313" key="6">
    <source>
        <dbReference type="Araport" id="AT3G30805"/>
    </source>
</evidence>
<dbReference type="KEGG" id="ath:AT3G30805"/>
<protein>
    <submittedName>
        <fullName evidence="7">Class II aminoacyl-tRNA and biotin synthetases superfamily protein</fullName>
    </submittedName>
</protein>
<keyword evidence="3" id="KW-0067">ATP-binding</keyword>
<dbReference type="ExpressionAtlas" id="F4J7V2">
    <property type="expression patterns" value="baseline"/>
</dbReference>
<organism evidence="7 8">
    <name type="scientific">Arabidopsis thaliana</name>
    <name type="common">Mouse-ear cress</name>
    <dbReference type="NCBI Taxonomy" id="3702"/>
    <lineage>
        <taxon>Eukaryota</taxon>
        <taxon>Viridiplantae</taxon>
        <taxon>Streptophyta</taxon>
        <taxon>Embryophyta</taxon>
        <taxon>Tracheophyta</taxon>
        <taxon>Spermatophyta</taxon>
        <taxon>Magnoliopsida</taxon>
        <taxon>eudicotyledons</taxon>
        <taxon>Gunneridae</taxon>
        <taxon>Pentapetalae</taxon>
        <taxon>rosids</taxon>
        <taxon>malvids</taxon>
        <taxon>Brassicales</taxon>
        <taxon>Brassicaceae</taxon>
        <taxon>Camelineae</taxon>
        <taxon>Arabidopsis</taxon>
    </lineage>
</organism>
<reference evidence="8" key="2">
    <citation type="journal article" date="2017" name="Plant J.">
        <title>Araport11: a complete reannotation of the Arabidopsis thaliana reference genome.</title>
        <authorList>
            <person name="Cheng C.Y."/>
            <person name="Krishnakumar V."/>
            <person name="Chan A.P."/>
            <person name="Thibaud-Nissen F."/>
            <person name="Schobel S."/>
            <person name="Town C.D."/>
        </authorList>
    </citation>
    <scope>GENOME REANNOTATION</scope>
    <source>
        <strain evidence="8">cv. Columbia</strain>
    </source>
</reference>
<dbReference type="Pfam" id="PF00152">
    <property type="entry name" value="tRNA-synt_2"/>
    <property type="match status" value="1"/>
</dbReference>
<dbReference type="GO" id="GO:0006418">
    <property type="term" value="P:tRNA aminoacylation for protein translation"/>
    <property type="evidence" value="ECO:0007669"/>
    <property type="project" value="InterPro"/>
</dbReference>
<accession>F4J7V2</accession>
<dbReference type="eggNOG" id="KOG1885">
    <property type="taxonomic scope" value="Eukaryota"/>
</dbReference>
<evidence type="ECO:0000256" key="1">
    <source>
        <dbReference type="ARBA" id="ARBA00022598"/>
    </source>
</evidence>
<dbReference type="Araport" id="AT3G30805"/>
<dbReference type="AlphaFoldDB" id="F4J7V2"/>
<dbReference type="GO" id="GO:0005524">
    <property type="term" value="F:ATP binding"/>
    <property type="evidence" value="ECO:0007669"/>
    <property type="project" value="InterPro"/>
</dbReference>
<dbReference type="PaxDb" id="3702-AT3G30805.1"/>
<keyword evidence="2" id="KW-0547">Nucleotide-binding</keyword>
<dbReference type="HOGENOM" id="CLU_1605000_0_0_1"/>
<evidence type="ECO:0000256" key="2">
    <source>
        <dbReference type="ARBA" id="ARBA00022741"/>
    </source>
</evidence>
<dbReference type="EMBL" id="CP002686">
    <property type="protein sequence ID" value="AEE77661.1"/>
    <property type="molecule type" value="Genomic_DNA"/>
</dbReference>
<name>F4J7V2_ARATH</name>
<dbReference type="PANTHER" id="PTHR42918:SF9">
    <property type="entry name" value="LYSINE--TRNA LIGASE"/>
    <property type="match status" value="1"/>
</dbReference>
<dbReference type="TAIR" id="AT3G30805"/>
<keyword evidence="1" id="KW-0436">Ligase</keyword>
<evidence type="ECO:0000256" key="4">
    <source>
        <dbReference type="SAM" id="MobiDB-lite"/>
    </source>
</evidence>
<dbReference type="PANTHER" id="PTHR42918">
    <property type="entry name" value="LYSYL-TRNA SYNTHETASE"/>
    <property type="match status" value="1"/>
</dbReference>
<dbReference type="InterPro" id="IPR004364">
    <property type="entry name" value="Aa-tRNA-synt_II"/>
</dbReference>
<dbReference type="GO" id="GO:0004812">
    <property type="term" value="F:aminoacyl-tRNA ligase activity"/>
    <property type="evidence" value="ECO:0007669"/>
    <property type="project" value="InterPro"/>
</dbReference>
<sequence length="166" mass="18593">MKLESFGLTLECLQKCRTGCKILGLFISKWFSSSRNKTAREGPAEENSWKQFGVTPKGGNESCSNQYGCTDRQSGDDEAMAMDETFCMALEYGLPPTGGWGMGIDRPLMLLTDSQNIKVPLFFFPEASLEKSNEVVCMLSYSCSEFCCMRFSFSQQRSLMTSQLLQ</sequence>
<dbReference type="InParanoid" id="F4J7V2"/>
<keyword evidence="8" id="KW-1185">Reference proteome</keyword>
<dbReference type="GeneID" id="3769140"/>
<dbReference type="InterPro" id="IPR045864">
    <property type="entry name" value="aa-tRNA-synth_II/BPL/LPL"/>
</dbReference>
<evidence type="ECO:0000313" key="7">
    <source>
        <dbReference type="EMBL" id="AEE77661.1"/>
    </source>
</evidence>
<proteinExistence type="predicted"/>
<evidence type="ECO:0000259" key="5">
    <source>
        <dbReference type="Pfam" id="PF00152"/>
    </source>
</evidence>
<dbReference type="Gene3D" id="3.30.930.10">
    <property type="entry name" value="Bira Bifunctional Protein, Domain 2"/>
    <property type="match status" value="1"/>
</dbReference>
<evidence type="ECO:0000313" key="8">
    <source>
        <dbReference type="Proteomes" id="UP000006548"/>
    </source>
</evidence>
<dbReference type="SUPFAM" id="SSF55681">
    <property type="entry name" value="Class II aaRS and biotin synthetases"/>
    <property type="match status" value="1"/>
</dbReference>
<reference evidence="7 8" key="1">
    <citation type="journal article" date="2000" name="Nature">
        <title>Sequence and analysis of chromosome 3 of the plant Arabidopsis thaliana.</title>
        <authorList>
            <consortium name="European Union Chromosome 3 Arabidopsis Sequencing Consortium"/>
            <consortium name="Institute for Genomic Research"/>
            <consortium name="Kazusa DNA Research Institute"/>
            <person name="Salanoubat M."/>
            <person name="Lemcke K."/>
            <person name="Rieger M."/>
            <person name="Ansorge W."/>
            <person name="Unseld M."/>
            <person name="Fartmann B."/>
            <person name="Valle G."/>
            <person name="Blocker H."/>
            <person name="Perez-Alonso M."/>
            <person name="Obermaier B."/>
            <person name="Delseny M."/>
            <person name="Boutry M."/>
            <person name="Grivell L.A."/>
            <person name="Mache R."/>
            <person name="Puigdomenech P."/>
            <person name="De Simone V."/>
            <person name="Choisne N."/>
            <person name="Artiguenave F."/>
            <person name="Robert C."/>
            <person name="Brottier P."/>
            <person name="Wincker P."/>
            <person name="Cattolico L."/>
            <person name="Weissenbach J."/>
            <person name="Saurin W."/>
            <person name="Quetier F."/>
            <person name="Schafer M."/>
            <person name="Muller-Auer S."/>
            <person name="Gabel C."/>
            <person name="Fuchs M."/>
            <person name="Benes V."/>
            <person name="Wurmbach E."/>
            <person name="Drzonek H."/>
            <person name="Erfle H."/>
            <person name="Jordan N."/>
            <person name="Bangert S."/>
            <person name="Wiedelmann R."/>
            <person name="Kranz H."/>
            <person name="Voss H."/>
            <person name="Holland R."/>
            <person name="Brandt P."/>
            <person name="Nyakatura G."/>
            <person name="Vezzi A."/>
            <person name="D'Angelo M."/>
            <person name="Pallavicini A."/>
            <person name="Toppo S."/>
            <person name="Simionati B."/>
            <person name="Conrad A."/>
            <person name="Hornischer K."/>
            <person name="Kauer G."/>
            <person name="Lohnert T.H."/>
            <person name="Nordsiek G."/>
            <person name="Reichelt J."/>
            <person name="Scharfe M."/>
            <person name="Schon O."/>
            <person name="Bargues M."/>
            <person name="Terol J."/>
            <person name="Climent J."/>
            <person name="Navarro P."/>
            <person name="Collado C."/>
            <person name="Perez-Perez A."/>
            <person name="Ottenwalder B."/>
            <person name="Duchemin D."/>
            <person name="Cooke R."/>
            <person name="Laudie M."/>
            <person name="Berger-Llauro C."/>
            <person name="Purnelle B."/>
            <person name="Masuy D."/>
            <person name="de Haan M."/>
            <person name="Maarse A.C."/>
            <person name="Alcaraz J.P."/>
            <person name="Cottet A."/>
            <person name="Casacuberta E."/>
            <person name="Monfort A."/>
            <person name="Argiriou A."/>
            <person name="flores M."/>
            <person name="Liguori R."/>
            <person name="Vitale D."/>
            <person name="Mannhaupt G."/>
            <person name="Haase D."/>
            <person name="Schoof H."/>
            <person name="Rudd S."/>
            <person name="Zaccaria P."/>
            <person name="Mewes H.W."/>
            <person name="Mayer K.F."/>
            <person name="Kaul S."/>
            <person name="Town C.D."/>
            <person name="Koo H.L."/>
            <person name="Tallon L.J."/>
            <person name="Jenkins J."/>
            <person name="Rooney T."/>
            <person name="Rizzo M."/>
            <person name="Walts A."/>
            <person name="Utterback T."/>
            <person name="Fujii C.Y."/>
            <person name="Shea T.P."/>
            <person name="Creasy T.H."/>
            <person name="Haas B."/>
            <person name="Maiti R."/>
            <person name="Wu D."/>
            <person name="Peterson J."/>
            <person name="Van Aken S."/>
            <person name="Pai G."/>
            <person name="Militscher J."/>
            <person name="Sellers P."/>
            <person name="Gill J.E."/>
            <person name="Feldblyum T.V."/>
            <person name="Preuss D."/>
            <person name="Lin X."/>
            <person name="Nierman W.C."/>
            <person name="Salzberg S.L."/>
            <person name="White O."/>
            <person name="Venter J.C."/>
            <person name="Fraser C.M."/>
            <person name="Kaneko T."/>
            <person name="Nakamura Y."/>
            <person name="Sato S."/>
            <person name="Kato T."/>
            <person name="Asamizu E."/>
            <person name="Sasamoto S."/>
            <person name="Kimura T."/>
            <person name="Idesawa K."/>
            <person name="Kawashima K."/>
            <person name="Kishida Y."/>
            <person name="Kiyokawa C."/>
            <person name="Kohara M."/>
            <person name="Matsumoto M."/>
            <person name="Matsuno A."/>
            <person name="Muraki A."/>
            <person name="Nakayama S."/>
            <person name="Nakazaki N."/>
            <person name="Shinpo S."/>
            <person name="Takeuchi C."/>
            <person name="Wada T."/>
            <person name="Watanabe A."/>
            <person name="Yamada M."/>
            <person name="Yasuda M."/>
            <person name="Tabata S."/>
        </authorList>
    </citation>
    <scope>NUCLEOTIDE SEQUENCE [LARGE SCALE GENOMIC DNA]</scope>
    <source>
        <strain evidence="8">cv. Columbia</strain>
    </source>
</reference>